<evidence type="ECO:0000259" key="3">
    <source>
        <dbReference type="Pfam" id="PF04413"/>
    </source>
</evidence>
<dbReference type="HOGENOM" id="CLU_104407_0_0_1"/>
<proteinExistence type="predicted"/>
<dbReference type="OMA" id="AGIWIES"/>
<dbReference type="GO" id="GO:0016740">
    <property type="term" value="F:transferase activity"/>
    <property type="evidence" value="ECO:0007669"/>
    <property type="project" value="UniProtKB-KW"/>
</dbReference>
<protein>
    <recommendedName>
        <fullName evidence="3">3-deoxy-D-manno-octulosonic-acid transferase N-terminal domain-containing protein</fullName>
    </recommendedName>
</protein>
<feature type="domain" description="3-deoxy-D-manno-octulosonic-acid transferase N-terminal" evidence="3">
    <location>
        <begin position="39"/>
        <end position="228"/>
    </location>
</feature>
<dbReference type="AlphaFoldDB" id="K3X8G7"/>
<keyword evidence="5" id="KW-1185">Reference proteome</keyword>
<dbReference type="PANTHER" id="PTHR42755">
    <property type="entry name" value="3-DEOXY-MANNO-OCTULOSONATE CYTIDYLYLTRANSFERASE"/>
    <property type="match status" value="1"/>
</dbReference>
<feature type="active site" description="Proton acceptor" evidence="2">
    <location>
        <position position="71"/>
    </location>
</feature>
<evidence type="ECO:0000256" key="2">
    <source>
        <dbReference type="PIRSR" id="PIRSR639901-1"/>
    </source>
</evidence>
<dbReference type="InParanoid" id="K3X8G7"/>
<name>K3X8G7_GLOUD</name>
<dbReference type="PANTHER" id="PTHR42755:SF1">
    <property type="entry name" value="3-DEOXY-D-MANNO-OCTULOSONIC ACID TRANSFERASE, MITOCHONDRIAL-RELATED"/>
    <property type="match status" value="1"/>
</dbReference>
<dbReference type="Gene3D" id="3.40.50.11720">
    <property type="entry name" value="3-Deoxy-D-manno-octulosonic-acid transferase, N-terminal domain"/>
    <property type="match status" value="1"/>
</dbReference>
<sequence length="233" mass="26700">MELLVHRAYCGIWRAAEPLVAWYIKRKDLRRGVLPAFTAERFGVSKLPAEWKQHAKGEYFTLWIHGASVGECLSALPLIEMLLAEPFALEMKTTTVVSDGALSTPRQKARIVLTTTTPAARQLLNSRLASITLKTPCIFAPMDHPDWVKRFYDTWQPDAGLWIESELWPNLIHEATTRQFRIGILNGRISERSFRRWQLPVLNSFAHSLVSPFSMVLCQNEQQRRNATVMQLQ</sequence>
<dbReference type="eggNOG" id="ENOG502QSA5">
    <property type="taxonomic scope" value="Eukaryota"/>
</dbReference>
<evidence type="ECO:0000313" key="5">
    <source>
        <dbReference type="Proteomes" id="UP000019132"/>
    </source>
</evidence>
<dbReference type="GO" id="GO:0005886">
    <property type="term" value="C:plasma membrane"/>
    <property type="evidence" value="ECO:0007669"/>
    <property type="project" value="TreeGrafter"/>
</dbReference>
<organism evidence="4 5">
    <name type="scientific">Globisporangium ultimum (strain ATCC 200006 / CBS 805.95 / DAOM BR144)</name>
    <name type="common">Pythium ultimum</name>
    <dbReference type="NCBI Taxonomy" id="431595"/>
    <lineage>
        <taxon>Eukaryota</taxon>
        <taxon>Sar</taxon>
        <taxon>Stramenopiles</taxon>
        <taxon>Oomycota</taxon>
        <taxon>Peronosporomycetes</taxon>
        <taxon>Pythiales</taxon>
        <taxon>Pythiaceae</taxon>
        <taxon>Globisporangium</taxon>
    </lineage>
</organism>
<reference evidence="5" key="2">
    <citation type="submission" date="2010-04" db="EMBL/GenBank/DDBJ databases">
        <authorList>
            <person name="Buell R."/>
            <person name="Hamilton J."/>
            <person name="Hostetler J."/>
        </authorList>
    </citation>
    <scope>NUCLEOTIDE SEQUENCE [LARGE SCALE GENOMIC DNA]</scope>
    <source>
        <strain evidence="5">DAOM:BR144</strain>
    </source>
</reference>
<dbReference type="EMBL" id="GL376593">
    <property type="status" value="NOT_ANNOTATED_CDS"/>
    <property type="molecule type" value="Genomic_DNA"/>
</dbReference>
<evidence type="ECO:0000313" key="4">
    <source>
        <dbReference type="EnsemblProtists" id="PYU1_T013516"/>
    </source>
</evidence>
<dbReference type="EnsemblProtists" id="PYU1_T013516">
    <property type="protein sequence ID" value="PYU1_T013516"/>
    <property type="gene ID" value="PYU1_G013487"/>
</dbReference>
<dbReference type="GO" id="GO:0009245">
    <property type="term" value="P:lipid A biosynthetic process"/>
    <property type="evidence" value="ECO:0007669"/>
    <property type="project" value="TreeGrafter"/>
</dbReference>
<dbReference type="STRING" id="431595.K3X8G7"/>
<dbReference type="InterPro" id="IPR038107">
    <property type="entry name" value="Glycos_transf_N_sf"/>
</dbReference>
<reference evidence="5" key="1">
    <citation type="journal article" date="2010" name="Genome Biol.">
        <title>Genome sequence of the necrotrophic plant pathogen Pythium ultimum reveals original pathogenicity mechanisms and effector repertoire.</title>
        <authorList>
            <person name="Levesque C.A."/>
            <person name="Brouwer H."/>
            <person name="Cano L."/>
            <person name="Hamilton J.P."/>
            <person name="Holt C."/>
            <person name="Huitema E."/>
            <person name="Raffaele S."/>
            <person name="Robideau G.P."/>
            <person name="Thines M."/>
            <person name="Win J."/>
            <person name="Zerillo M.M."/>
            <person name="Beakes G.W."/>
            <person name="Boore J.L."/>
            <person name="Busam D."/>
            <person name="Dumas B."/>
            <person name="Ferriera S."/>
            <person name="Fuerstenberg S.I."/>
            <person name="Gachon C.M."/>
            <person name="Gaulin E."/>
            <person name="Govers F."/>
            <person name="Grenville-Briggs L."/>
            <person name="Horner N."/>
            <person name="Hostetler J."/>
            <person name="Jiang R.H."/>
            <person name="Johnson J."/>
            <person name="Krajaejun T."/>
            <person name="Lin H."/>
            <person name="Meijer H.J."/>
            <person name="Moore B."/>
            <person name="Morris P."/>
            <person name="Phuntmart V."/>
            <person name="Puiu D."/>
            <person name="Shetty J."/>
            <person name="Stajich J.E."/>
            <person name="Tripathy S."/>
            <person name="Wawra S."/>
            <person name="van West P."/>
            <person name="Whitty B.R."/>
            <person name="Coutinho P.M."/>
            <person name="Henrissat B."/>
            <person name="Martin F."/>
            <person name="Thomas P.D."/>
            <person name="Tyler B.M."/>
            <person name="De Vries R.P."/>
            <person name="Kamoun S."/>
            <person name="Yandell M."/>
            <person name="Tisserat N."/>
            <person name="Buell C.R."/>
        </authorList>
    </citation>
    <scope>NUCLEOTIDE SEQUENCE</scope>
    <source>
        <strain evidence="5">DAOM:BR144</strain>
    </source>
</reference>
<dbReference type="InterPro" id="IPR007507">
    <property type="entry name" value="Glycos_transf_N"/>
</dbReference>
<dbReference type="InterPro" id="IPR039901">
    <property type="entry name" value="Kdotransferase"/>
</dbReference>
<evidence type="ECO:0000256" key="1">
    <source>
        <dbReference type="ARBA" id="ARBA00022679"/>
    </source>
</evidence>
<accession>K3X8G7</accession>
<reference evidence="4" key="3">
    <citation type="submission" date="2015-02" db="UniProtKB">
        <authorList>
            <consortium name="EnsemblProtists"/>
        </authorList>
    </citation>
    <scope>IDENTIFICATION</scope>
    <source>
        <strain evidence="4">DAOM BR144</strain>
    </source>
</reference>
<dbReference type="Proteomes" id="UP000019132">
    <property type="component" value="Unassembled WGS sequence"/>
</dbReference>
<keyword evidence="1" id="KW-0808">Transferase</keyword>
<dbReference type="Pfam" id="PF04413">
    <property type="entry name" value="Glycos_transf_N"/>
    <property type="match status" value="1"/>
</dbReference>
<dbReference type="VEuPathDB" id="FungiDB:PYU1_G013487"/>